<feature type="transmembrane region" description="Helical" evidence="1">
    <location>
        <begin position="283"/>
        <end position="310"/>
    </location>
</feature>
<evidence type="ECO:0000259" key="2">
    <source>
        <dbReference type="Pfam" id="PF01757"/>
    </source>
</evidence>
<dbReference type="InterPro" id="IPR050879">
    <property type="entry name" value="Acyltransferase_3"/>
</dbReference>
<feature type="transmembrane region" description="Helical" evidence="1">
    <location>
        <begin position="161"/>
        <end position="180"/>
    </location>
</feature>
<keyword evidence="1" id="KW-0812">Transmembrane</keyword>
<proteinExistence type="predicted"/>
<feature type="transmembrane region" description="Helical" evidence="1">
    <location>
        <begin position="322"/>
        <end position="344"/>
    </location>
</feature>
<dbReference type="GO" id="GO:0016020">
    <property type="term" value="C:membrane"/>
    <property type="evidence" value="ECO:0007669"/>
    <property type="project" value="TreeGrafter"/>
</dbReference>
<keyword evidence="1" id="KW-1133">Transmembrane helix</keyword>
<dbReference type="GO" id="GO:0016747">
    <property type="term" value="F:acyltransferase activity, transferring groups other than amino-acyl groups"/>
    <property type="evidence" value="ECO:0007669"/>
    <property type="project" value="InterPro"/>
</dbReference>
<feature type="domain" description="Acyltransferase 3" evidence="2">
    <location>
        <begin position="28"/>
        <end position="347"/>
    </location>
</feature>
<name>A0A5C7CMX8_SERMA</name>
<dbReference type="Proteomes" id="UP000321126">
    <property type="component" value="Unassembled WGS sequence"/>
</dbReference>
<feature type="transmembrane region" description="Helical" evidence="1">
    <location>
        <begin position="25"/>
        <end position="47"/>
    </location>
</feature>
<protein>
    <submittedName>
        <fullName evidence="3">Acyltransferase</fullName>
    </submittedName>
</protein>
<comment type="caution">
    <text evidence="3">The sequence shown here is derived from an EMBL/GenBank/DDBJ whole genome shotgun (WGS) entry which is preliminary data.</text>
</comment>
<dbReference type="Pfam" id="PF01757">
    <property type="entry name" value="Acyl_transf_3"/>
    <property type="match status" value="1"/>
</dbReference>
<evidence type="ECO:0000256" key="1">
    <source>
        <dbReference type="SAM" id="Phobius"/>
    </source>
</evidence>
<dbReference type="InterPro" id="IPR002656">
    <property type="entry name" value="Acyl_transf_3_dom"/>
</dbReference>
<feature type="transmembrane region" description="Helical" evidence="1">
    <location>
        <begin position="187"/>
        <end position="207"/>
    </location>
</feature>
<evidence type="ECO:0000313" key="3">
    <source>
        <dbReference type="EMBL" id="TXE34659.1"/>
    </source>
</evidence>
<reference evidence="3 4" key="1">
    <citation type="submission" date="2019-07" db="EMBL/GenBank/DDBJ databases">
        <title>Serratia strains were isolated from fresh produce.</title>
        <authorList>
            <person name="Cho G.-S."/>
            <person name="Stein M."/>
            <person name="Lee W."/>
            <person name="Suh S.H."/>
            <person name="Franz C.M.A.P."/>
        </authorList>
    </citation>
    <scope>NUCLEOTIDE SEQUENCE [LARGE SCALE GENOMIC DNA]</scope>
    <source>
        <strain evidence="3 4">S16</strain>
    </source>
</reference>
<accession>A0A5C7CMX8</accession>
<feature type="transmembrane region" description="Helical" evidence="1">
    <location>
        <begin position="111"/>
        <end position="131"/>
    </location>
</feature>
<organism evidence="3 4">
    <name type="scientific">Serratia marcescens</name>
    <dbReference type="NCBI Taxonomy" id="615"/>
    <lineage>
        <taxon>Bacteria</taxon>
        <taxon>Pseudomonadati</taxon>
        <taxon>Pseudomonadota</taxon>
        <taxon>Gammaproteobacteria</taxon>
        <taxon>Enterobacterales</taxon>
        <taxon>Yersiniaceae</taxon>
        <taxon>Serratia</taxon>
    </lineage>
</organism>
<keyword evidence="3" id="KW-0012">Acyltransferase</keyword>
<gene>
    <name evidence="3" type="ORF">FOT62_09875</name>
</gene>
<dbReference type="PANTHER" id="PTHR23028">
    <property type="entry name" value="ACETYLTRANSFERASE"/>
    <property type="match status" value="1"/>
</dbReference>
<sequence length="350" mass="40554">MICLIKGKIAMQPIQQKTKMQNVKYHFDSIDILRGFAAISVVVYHVIEHFNWTSFPTNWPWLWFRFGWMGVDMFFVISGFVIAMSAFNQLDRSGKDKFFFPFMKRRINRIIPLHYLTLAVFVIFISPYLLFNHFAINLTSHLLFIHNLSYDLHGAINGSNWSLGVEMQFYILIALTAHWLKHVKWWVLLLCSLGISYAWRLAAVYLVDIQQPLGVFKLFVSATQLPGMLDEFAVGILLARLLTSEFGHRLVSNRKYSTVSLMCAAVALTTGAMYIYLKYASFWNYPLMVIFFRTLLATAFGMIVLTLCSLKITPFLKRILYPLYYCGTISYGIYLWHLPILLSIKGGFNY</sequence>
<dbReference type="GO" id="GO:0000271">
    <property type="term" value="P:polysaccharide biosynthetic process"/>
    <property type="evidence" value="ECO:0007669"/>
    <property type="project" value="TreeGrafter"/>
</dbReference>
<dbReference type="EMBL" id="VOUQ01000004">
    <property type="protein sequence ID" value="TXE34659.1"/>
    <property type="molecule type" value="Genomic_DNA"/>
</dbReference>
<keyword evidence="1" id="KW-0472">Membrane</keyword>
<evidence type="ECO:0000313" key="4">
    <source>
        <dbReference type="Proteomes" id="UP000321126"/>
    </source>
</evidence>
<feature type="transmembrane region" description="Helical" evidence="1">
    <location>
        <begin position="219"/>
        <end position="239"/>
    </location>
</feature>
<feature type="transmembrane region" description="Helical" evidence="1">
    <location>
        <begin position="67"/>
        <end position="90"/>
    </location>
</feature>
<dbReference type="PANTHER" id="PTHR23028:SF53">
    <property type="entry name" value="ACYL_TRANSF_3 DOMAIN-CONTAINING PROTEIN"/>
    <property type="match status" value="1"/>
</dbReference>
<keyword evidence="3" id="KW-0808">Transferase</keyword>
<dbReference type="AlphaFoldDB" id="A0A5C7CMX8"/>
<feature type="transmembrane region" description="Helical" evidence="1">
    <location>
        <begin position="259"/>
        <end position="277"/>
    </location>
</feature>